<accession>A0AAE1LQM2</accession>
<proteinExistence type="predicted"/>
<evidence type="ECO:0000256" key="3">
    <source>
        <dbReference type="ARBA" id="ARBA00022741"/>
    </source>
</evidence>
<dbReference type="PROSITE" id="PS50096">
    <property type="entry name" value="IQ"/>
    <property type="match status" value="4"/>
</dbReference>
<dbReference type="InterPro" id="IPR040801">
    <property type="entry name" value="Ski2_N"/>
</dbReference>
<feature type="region of interest" description="Disordered" evidence="9">
    <location>
        <begin position="2101"/>
        <end position="2145"/>
    </location>
</feature>
<dbReference type="Pfam" id="PF00612">
    <property type="entry name" value="IQ"/>
    <property type="match status" value="4"/>
</dbReference>
<evidence type="ECO:0000259" key="10">
    <source>
        <dbReference type="PROSITE" id="PS51192"/>
    </source>
</evidence>
<feature type="compositionally biased region" description="Polar residues" evidence="9">
    <location>
        <begin position="3287"/>
        <end position="3319"/>
    </location>
</feature>
<dbReference type="SMART" id="SM00394">
    <property type="entry name" value="RIIa"/>
    <property type="match status" value="1"/>
</dbReference>
<evidence type="ECO:0000313" key="12">
    <source>
        <dbReference type="EMBL" id="KAK3926797.1"/>
    </source>
</evidence>
<dbReference type="InterPro" id="IPR011545">
    <property type="entry name" value="DEAD/DEAH_box_helicase_dom"/>
</dbReference>
<dbReference type="SMART" id="SM00015">
    <property type="entry name" value="IQ"/>
    <property type="match status" value="4"/>
</dbReference>
<dbReference type="GO" id="GO:0003723">
    <property type="term" value="F:RNA binding"/>
    <property type="evidence" value="ECO:0007669"/>
    <property type="project" value="UniProtKB-KW"/>
</dbReference>
<dbReference type="PROSITE" id="PS51192">
    <property type="entry name" value="HELICASE_ATP_BIND_1"/>
    <property type="match status" value="1"/>
</dbReference>
<organism evidence="12 13">
    <name type="scientific">Frankliniella fusca</name>
    <dbReference type="NCBI Taxonomy" id="407009"/>
    <lineage>
        <taxon>Eukaryota</taxon>
        <taxon>Metazoa</taxon>
        <taxon>Ecdysozoa</taxon>
        <taxon>Arthropoda</taxon>
        <taxon>Hexapoda</taxon>
        <taxon>Insecta</taxon>
        <taxon>Pterygota</taxon>
        <taxon>Neoptera</taxon>
        <taxon>Paraneoptera</taxon>
        <taxon>Thysanoptera</taxon>
        <taxon>Terebrantia</taxon>
        <taxon>Thripoidea</taxon>
        <taxon>Thripidae</taxon>
        <taxon>Frankliniella</taxon>
    </lineage>
</organism>
<dbReference type="Pfam" id="PF17911">
    <property type="entry name" value="Ski2_N"/>
    <property type="match status" value="1"/>
</dbReference>
<feature type="region of interest" description="Disordered" evidence="9">
    <location>
        <begin position="3851"/>
        <end position="3891"/>
    </location>
</feature>
<feature type="compositionally biased region" description="Basic and acidic residues" evidence="9">
    <location>
        <begin position="2168"/>
        <end position="2185"/>
    </location>
</feature>
<dbReference type="InterPro" id="IPR027417">
    <property type="entry name" value="P-loop_NTPase"/>
</dbReference>
<feature type="compositionally biased region" description="Low complexity" evidence="9">
    <location>
        <begin position="4340"/>
        <end position="4351"/>
    </location>
</feature>
<evidence type="ECO:0000256" key="9">
    <source>
        <dbReference type="SAM" id="MobiDB-lite"/>
    </source>
</evidence>
<feature type="compositionally biased region" description="Polar residues" evidence="9">
    <location>
        <begin position="2128"/>
        <end position="2143"/>
    </location>
</feature>
<feature type="compositionally biased region" description="Basic residues" evidence="9">
    <location>
        <begin position="1447"/>
        <end position="1463"/>
    </location>
</feature>
<dbReference type="InterPro" id="IPR001650">
    <property type="entry name" value="Helicase_C-like"/>
</dbReference>
<protein>
    <submittedName>
        <fullName evidence="12">Helicase SKI2W</fullName>
    </submittedName>
</protein>
<dbReference type="Gene3D" id="1.20.890.10">
    <property type="entry name" value="cAMP-dependent protein kinase regulatory subunit, dimerization-anchoring domain"/>
    <property type="match status" value="1"/>
</dbReference>
<feature type="region of interest" description="Disordered" evidence="9">
    <location>
        <begin position="488"/>
        <end position="518"/>
    </location>
</feature>
<dbReference type="GO" id="GO:0070478">
    <property type="term" value="P:nuclear-transcribed mRNA catabolic process, 3'-5' exonucleolytic nonsense-mediated decay"/>
    <property type="evidence" value="ECO:0007669"/>
    <property type="project" value="TreeGrafter"/>
</dbReference>
<dbReference type="InterPro" id="IPR003117">
    <property type="entry name" value="cAMP_dep_PK_reg_su_I/II_a/b"/>
</dbReference>
<gene>
    <name evidence="12" type="ORF">KUF71_015133</name>
</gene>
<feature type="domain" description="Helicase ATP-binding" evidence="10">
    <location>
        <begin position="290"/>
        <end position="446"/>
    </location>
</feature>
<dbReference type="GO" id="GO:0003724">
    <property type="term" value="F:RNA helicase activity"/>
    <property type="evidence" value="ECO:0007669"/>
    <property type="project" value="UniProtKB-EC"/>
</dbReference>
<dbReference type="SUPFAM" id="SSF52540">
    <property type="entry name" value="P-loop containing nucleoside triphosphate hydrolases"/>
    <property type="match status" value="1"/>
</dbReference>
<feature type="compositionally biased region" description="Polar residues" evidence="9">
    <location>
        <begin position="2074"/>
        <end position="2085"/>
    </location>
</feature>
<keyword evidence="5 12" id="KW-0347">Helicase</keyword>
<evidence type="ECO:0000256" key="1">
    <source>
        <dbReference type="ARBA" id="ARBA00004496"/>
    </source>
</evidence>
<feature type="region of interest" description="Disordered" evidence="9">
    <location>
        <begin position="4132"/>
        <end position="4301"/>
    </location>
</feature>
<dbReference type="CDD" id="cd12100">
    <property type="entry name" value="DD_CABYR_SP17"/>
    <property type="match status" value="1"/>
</dbReference>
<dbReference type="InterPro" id="IPR012961">
    <property type="entry name" value="Ski2/MTR4_C"/>
</dbReference>
<feature type="compositionally biased region" description="Low complexity" evidence="9">
    <location>
        <begin position="4015"/>
        <end position="4025"/>
    </location>
</feature>
<dbReference type="InterPro" id="IPR047579">
    <property type="entry name" value="DD_CABYR_SP17"/>
</dbReference>
<feature type="region of interest" description="Disordered" evidence="9">
    <location>
        <begin position="2811"/>
        <end position="2841"/>
    </location>
</feature>
<feature type="compositionally biased region" description="Polar residues" evidence="9">
    <location>
        <begin position="3692"/>
        <end position="3701"/>
    </location>
</feature>
<feature type="compositionally biased region" description="Polar residues" evidence="9">
    <location>
        <begin position="3729"/>
        <end position="3744"/>
    </location>
</feature>
<dbReference type="Gene3D" id="1.10.3380.30">
    <property type="match status" value="2"/>
</dbReference>
<keyword evidence="4" id="KW-0378">Hydrolase</keyword>
<feature type="compositionally biased region" description="Low complexity" evidence="9">
    <location>
        <begin position="3977"/>
        <end position="3987"/>
    </location>
</feature>
<feature type="compositionally biased region" description="Low complexity" evidence="9">
    <location>
        <begin position="504"/>
        <end position="515"/>
    </location>
</feature>
<feature type="compositionally biased region" description="Basic and acidic residues" evidence="9">
    <location>
        <begin position="1562"/>
        <end position="1573"/>
    </location>
</feature>
<feature type="region of interest" description="Disordered" evidence="9">
    <location>
        <begin position="2571"/>
        <end position="2593"/>
    </location>
</feature>
<dbReference type="Pfam" id="PF00270">
    <property type="entry name" value="DEAD"/>
    <property type="match status" value="1"/>
</dbReference>
<reference evidence="12" key="2">
    <citation type="journal article" date="2023" name="BMC Genomics">
        <title>Pest status, molecular evolution, and epigenetic factors derived from the genome assembly of Frankliniella fusca, a thysanopteran phytovirus vector.</title>
        <authorList>
            <person name="Catto M.A."/>
            <person name="Labadie P.E."/>
            <person name="Jacobson A.L."/>
            <person name="Kennedy G.G."/>
            <person name="Srinivasan R."/>
            <person name="Hunt B.G."/>
        </authorList>
    </citation>
    <scope>NUCLEOTIDE SEQUENCE</scope>
    <source>
        <strain evidence="12">PL_HMW_Pooled</strain>
    </source>
</reference>
<comment type="caution">
    <text evidence="12">The sequence shown here is derived from an EMBL/GenBank/DDBJ whole genome shotgun (WGS) entry which is preliminary data.</text>
</comment>
<dbReference type="EMBL" id="JAHWGI010001270">
    <property type="protein sequence ID" value="KAK3926797.1"/>
    <property type="molecule type" value="Genomic_DNA"/>
</dbReference>
<dbReference type="Pfam" id="PF08148">
    <property type="entry name" value="DSHCT"/>
    <property type="match status" value="1"/>
</dbReference>
<feature type="compositionally biased region" description="Basic and acidic residues" evidence="9">
    <location>
        <begin position="2422"/>
        <end position="2438"/>
    </location>
</feature>
<evidence type="ECO:0000256" key="7">
    <source>
        <dbReference type="ARBA" id="ARBA00022884"/>
    </source>
</evidence>
<evidence type="ECO:0000256" key="5">
    <source>
        <dbReference type="ARBA" id="ARBA00022806"/>
    </source>
</evidence>
<comment type="catalytic activity">
    <reaction evidence="8">
        <text>ATP + H2O = ADP + phosphate + H(+)</text>
        <dbReference type="Rhea" id="RHEA:13065"/>
        <dbReference type="ChEBI" id="CHEBI:15377"/>
        <dbReference type="ChEBI" id="CHEBI:15378"/>
        <dbReference type="ChEBI" id="CHEBI:30616"/>
        <dbReference type="ChEBI" id="CHEBI:43474"/>
        <dbReference type="ChEBI" id="CHEBI:456216"/>
        <dbReference type="EC" id="3.6.4.13"/>
    </reaction>
</comment>
<feature type="region of interest" description="Disordered" evidence="9">
    <location>
        <begin position="3639"/>
        <end position="3665"/>
    </location>
</feature>
<name>A0AAE1LQM2_9NEOP</name>
<feature type="compositionally biased region" description="Basic and acidic residues" evidence="9">
    <location>
        <begin position="1690"/>
        <end position="1723"/>
    </location>
</feature>
<feature type="compositionally biased region" description="Basic and acidic residues" evidence="9">
    <location>
        <begin position="2117"/>
        <end position="2127"/>
    </location>
</feature>
<evidence type="ECO:0000259" key="11">
    <source>
        <dbReference type="PROSITE" id="PS51194"/>
    </source>
</evidence>
<dbReference type="Proteomes" id="UP001219518">
    <property type="component" value="Unassembled WGS sequence"/>
</dbReference>
<keyword evidence="13" id="KW-1185">Reference proteome</keyword>
<feature type="compositionally biased region" description="Basic and acidic residues" evidence="9">
    <location>
        <begin position="1662"/>
        <end position="1679"/>
    </location>
</feature>
<feature type="region of interest" description="Disordered" evidence="9">
    <location>
        <begin position="4316"/>
        <end position="4373"/>
    </location>
</feature>
<dbReference type="CDD" id="cd23767">
    <property type="entry name" value="IQCD"/>
    <property type="match status" value="2"/>
</dbReference>
<feature type="compositionally biased region" description="Basic and acidic residues" evidence="9">
    <location>
        <begin position="3641"/>
        <end position="3651"/>
    </location>
</feature>
<feature type="region of interest" description="Disordered" evidence="9">
    <location>
        <begin position="3952"/>
        <end position="3987"/>
    </location>
</feature>
<dbReference type="GO" id="GO:0016787">
    <property type="term" value="F:hydrolase activity"/>
    <property type="evidence" value="ECO:0007669"/>
    <property type="project" value="UniProtKB-KW"/>
</dbReference>
<feature type="compositionally biased region" description="Basic and acidic residues" evidence="9">
    <location>
        <begin position="2571"/>
        <end position="2587"/>
    </location>
</feature>
<feature type="region of interest" description="Disordered" evidence="9">
    <location>
        <begin position="4002"/>
        <end position="4025"/>
    </location>
</feature>
<feature type="compositionally biased region" description="Basic residues" evidence="9">
    <location>
        <begin position="1547"/>
        <end position="1556"/>
    </location>
</feature>
<feature type="region of interest" description="Disordered" evidence="9">
    <location>
        <begin position="3237"/>
        <end position="3325"/>
    </location>
</feature>
<dbReference type="SMART" id="SM01142">
    <property type="entry name" value="DSHCT"/>
    <property type="match status" value="1"/>
</dbReference>
<dbReference type="PANTHER" id="PTHR12131">
    <property type="entry name" value="ATP-DEPENDENT RNA AND DNA HELICASE"/>
    <property type="match status" value="1"/>
</dbReference>
<dbReference type="InterPro" id="IPR050699">
    <property type="entry name" value="RNA-DNA_Helicase"/>
</dbReference>
<dbReference type="InterPro" id="IPR000048">
    <property type="entry name" value="IQ_motif_EF-hand-BS"/>
</dbReference>
<feature type="compositionally biased region" description="Low complexity" evidence="9">
    <location>
        <begin position="3862"/>
        <end position="3885"/>
    </location>
</feature>
<feature type="compositionally biased region" description="Basic and acidic residues" evidence="9">
    <location>
        <begin position="3596"/>
        <end position="3609"/>
    </location>
</feature>
<feature type="region of interest" description="Disordered" evidence="9">
    <location>
        <begin position="1525"/>
        <end position="1576"/>
    </location>
</feature>
<keyword evidence="7" id="KW-0694">RNA-binding</keyword>
<dbReference type="FunFam" id="1.20.5.190:FF:000055">
    <property type="entry name" value="Putative microtubule-associated protein futsch"/>
    <property type="match status" value="1"/>
</dbReference>
<feature type="compositionally biased region" description="Basic and acidic residues" evidence="9">
    <location>
        <begin position="3252"/>
        <end position="3268"/>
    </location>
</feature>
<dbReference type="GO" id="GO:0005524">
    <property type="term" value="F:ATP binding"/>
    <property type="evidence" value="ECO:0007669"/>
    <property type="project" value="UniProtKB-KW"/>
</dbReference>
<evidence type="ECO:0000256" key="4">
    <source>
        <dbReference type="ARBA" id="ARBA00022801"/>
    </source>
</evidence>
<dbReference type="PROSITE" id="PS51194">
    <property type="entry name" value="HELICASE_CTER"/>
    <property type="match status" value="1"/>
</dbReference>
<dbReference type="Gene3D" id="1.20.5.190">
    <property type="match status" value="1"/>
</dbReference>
<dbReference type="InterPro" id="IPR014001">
    <property type="entry name" value="Helicase_ATP-bd"/>
</dbReference>
<dbReference type="SMART" id="SM00487">
    <property type="entry name" value="DEXDc"/>
    <property type="match status" value="1"/>
</dbReference>
<reference evidence="12" key="1">
    <citation type="submission" date="2021-07" db="EMBL/GenBank/DDBJ databases">
        <authorList>
            <person name="Catto M.A."/>
            <person name="Jacobson A."/>
            <person name="Kennedy G."/>
            <person name="Labadie P."/>
            <person name="Hunt B.G."/>
            <person name="Srinivasan R."/>
        </authorList>
    </citation>
    <scope>NUCLEOTIDE SEQUENCE</scope>
    <source>
        <strain evidence="12">PL_HMW_Pooled</strain>
        <tissue evidence="12">Head</tissue>
    </source>
</reference>
<evidence type="ECO:0000256" key="2">
    <source>
        <dbReference type="ARBA" id="ARBA00022490"/>
    </source>
</evidence>
<feature type="region of interest" description="Disordered" evidence="9">
    <location>
        <begin position="3559"/>
        <end position="3619"/>
    </location>
</feature>
<dbReference type="PANTHER" id="PTHR12131:SF1">
    <property type="entry name" value="ATP-DEPENDENT RNA HELICASE SUPV3L1, MITOCHONDRIAL-RELATED"/>
    <property type="match status" value="1"/>
</dbReference>
<feature type="compositionally biased region" description="Basic and acidic residues" evidence="9">
    <location>
        <begin position="488"/>
        <end position="500"/>
    </location>
</feature>
<evidence type="ECO:0000256" key="6">
    <source>
        <dbReference type="ARBA" id="ARBA00022840"/>
    </source>
</evidence>
<dbReference type="FunFam" id="1.10.3380.30:FF:000001">
    <property type="entry name" value="Ski2 ATP-dependent RNA helicase"/>
    <property type="match status" value="1"/>
</dbReference>
<feature type="region of interest" description="Disordered" evidence="9">
    <location>
        <begin position="1379"/>
        <end position="1489"/>
    </location>
</feature>
<feature type="compositionally biased region" description="Polar residues" evidence="9">
    <location>
        <begin position="1465"/>
        <end position="1476"/>
    </location>
</feature>
<dbReference type="GO" id="GO:0055087">
    <property type="term" value="C:Ski complex"/>
    <property type="evidence" value="ECO:0007669"/>
    <property type="project" value="TreeGrafter"/>
</dbReference>
<dbReference type="SUPFAM" id="SSF47391">
    <property type="entry name" value="Dimerization-anchoring domain of cAMP-dependent PK regulatory subunit"/>
    <property type="match status" value="1"/>
</dbReference>
<comment type="subcellular location">
    <subcellularLocation>
        <location evidence="1">Cytoplasm</location>
    </subcellularLocation>
</comment>
<evidence type="ECO:0000256" key="8">
    <source>
        <dbReference type="ARBA" id="ARBA00047984"/>
    </source>
</evidence>
<feature type="compositionally biased region" description="Basic and acidic residues" evidence="9">
    <location>
        <begin position="2816"/>
        <end position="2837"/>
    </location>
</feature>
<feature type="compositionally biased region" description="Polar residues" evidence="9">
    <location>
        <begin position="1399"/>
        <end position="1442"/>
    </location>
</feature>
<sequence>MPLQDISAHLPFGPPPVLPLVDKQLKEFILSPEDLPIHDYRFTQQHWDRNPEPYTLLNVESAPLGTTLKVRRDLAVGEIIDFVEVSCDDSTEASKAISEAREPLWAGQFLESEDLFLQASTQNLNLNLDEDLSSIPPGFHRGVEFDADGFTSLGLETRKETAIQNESNSSRVSDHAVESDKVPSTLINLMDLVEKEQELLSEYMPSKVEGKTEANDLEVDSANEAEQDNDVIPKEVPVLKIKDTVPLKHNKFQWAEILDVSQPVSDFHERVPNLAHKYEFELDIFQKQAVIKLEERCDVFVAAHTSAGKTVVAEYAIALSMKHMTKAIYTSPIKALSNQKYRDFRHTFGDVGLITGDWKINETASCLIMTTEILRSMLYCRSDVVPDLEYVIFDEVHYINDSDRGHVWEEVLIMLPPSVSIVMLSATVPNTLEFAQWVGRTRQKKVFVITTPKRPVPLEHYLYTGTGGSSKDDRFLIMDGQENFSLEGYRKAEMSREKKPSSKPAPQGRAPPQRQHNWNYKQEKTMWVALIDHLRKREELPVVAFTLSRNRCDNNAEELRSLDLTAGTEKAKIDGFIHKCVQQLQDADKDLPQVLRMKDLLRRGIGVHHSGILPILKEIVEMLFQDGLVKLLFATETFAMGVNMPTRSVIFDSIRKYDGVEWRHLYPGEYIQMAGRAGRRGKDRVGNVLILCKGDIPKEVDLRNMMKGKPTALQSKFRLTYKMMLNLLRRENLKVEEMMSRSFKESNVQEAKDKILSELRMVEEEIKRKGELSSSSPHSQQLITFCQKSLDFLQDWNQIQQTVMERCSAKYLTTGRVVLVTHQQHCNKIGVILMCEIVKREQVYRVLVLCDANDKAGESPLTEKESEECDEVNKLMSFAWPQKYFVPEGSGGHTLIQVKGKDILEVSNQILEVKNITYIKQDWEKRQMPRFRDAPVGQMCAQLVQDLSQLMHSVVAGDNVLYWLNPVQDMKVNDINLAPEIRRLDIIRQELSTDPCTSFANLQDEVRDIYSYLKLQQKKKSLKYTISYQSMTLYPDYLNRLNVLKRLRYIDDHDTVELKGKVACEMSSHELMITELVMEGVLTNLPTAEIAALLSCLVFQHKTDVEQTLTKSLEQGIEEIQRIHKRIEDVERAFKVGVEDPSCESENQLNFNLVQVVYEWAKAKPFAEIMQLTDIQEGIIVRCIQQLHETLQDVKRAARIYGDPKLSNKMDEASNAIKRDIVFSLCGKKDFFQLWMLLSAEQISKHYFSLESEIIPVSDPTPMEGVRRVSWSSNPRPRTQEAQVFVKLSVPEGMDAALQGLTREVLRHQPADIYWFAAQYFENLIRLRGGHVEEIITHHQLKKSTSTIQMEQTNSSKLSGSVASLAATTGTVAVITTASASQPSAPPFEETSWVEEHTISQSHLSKTTSQSEESQVLSGNRSSVHEITSLSSEEASLHENNASSKSLKGKSEKKHSRKTKGKGSKSASVTSGTDQHIPTKGSKAKNEKYGEIENQVSSIVKEIAHDTVLKTEEISKAASTVEKTFQSVEGNGKQEGEPLSNNGSSKRNTRRLRRQTKSVDSSSDKSESGDKTQLHSTLTEAVMNVRNEATAVSVTTEESKENIVSHVMTESSERRDLNSIRDDMRVHNDYKLNSVAQDSQMNQISEPLQREIAQNLVYMTSDHENGQSTSDTKEEELRIQTEGSVRKSSKHDISEEKCDDGTHKKVEEKAEETQEEKREASEKTILERKSNVQVDENGDIVEEEITITRTEQSLTHETTVSKSWTMETTIETLADGETRVIERMIIHSPPLDSTNGLIQETNDQGASSNVQYESKEVNDLTNSVASNNIETNTTLELGDSAPSSNSVEMNSAAKISSLLEDSISKSENDVTKDFGVVIAEDAKKSLDQIGVALEIANSSLSSPHANQGTGISNEHHTHEYVETAERNFNKDSSEMVTLADRTTKKEFGLINVDEVHKSLKHITHTLSEVEQSLELSKTHQVADESSADHDVEVGEHSNVLLAASETTVHPELASTGQEAGPLEESGPMRISKTDSILSLGEGGTHSLEAHALVPDTAFSMQVHSSEAKDATELKPQTEQIINHSDNSVKIVSSVHTAEENKEQVEVSRVTSISELSSDNRESVDENGKPQSLSRLENSGSLQEETLESRAITLEGKAEINSLADETDTDKGSDLSKEGSKEESSSELKGVSFHAHDYPTDEDQATPRDDVESLRIDTPEDNFSVKTSSGSDENGDPINPPTVVISRTADVIELKDSEINIVTQMEKEGLVSEGVSSTFDGPVEQIITRGALQTLADAVPDIDQNSKLSPKIAGITIVAASTIGLIAAESTEPHTECLILENPEHMDDTVEIVAADFDSNQFIQEEIKHSTWLLQGSNNADQTSQHDAREADINELIRPPPLLERSESSQESTSYCKVQNDPEEMKSKSEDKIASSTKTDIEKRRTLTVATSPSKDTLLQESDGLEVEDDGKPIPVDENGKPLYTVRKSRSLQSETVPSVANDIIPDKSKIKLSRTGSLLGVEGENNHWYGSQMSTAGSTLIKPALAMSRDPALESLQPCNEPECIAVDVRAKDKSDSASKVEDESKHSQGRGINESFIISEDAVYIPLNPTIGKPALERIDSMPSVSGQDDIVAESENANALDQLNNKTDSALRDEVIHENESSSPRTYTVTEPMSASDFNEQLIGGEVSEANQDDDVLIVEYPTDPLAKVTKWENVVVASPAEIKDEIFVKDEVQRFESIPNEAQSYMSVDDSLQEVPSLQDEAVNIESESEVLDSMPEEEAERKWTDDIAMAANKAKDVVKGIFSRGNSVQHEASTDDGKHALKSDGKDTAREDALSATADGRYSKEIITENGNEIIETKSNNDMVANHVENHSRESNEINITPKIIDTASKELSHIASDIKHNKEEIEDTVNLRDAVSYTTEALGKEVHKATRTVKTAIVEAKDNVLQAFQDAKDSTVSALESIDNKANRAISEIDSVKLKTAEVTSAASAIATETKNSAIAALATGTTLATDVVDTMKEKASDTAQVLRDVPKFGAEVATGSASEAIGSLEHLEAEVGNIMGHFVTTTAQGTQANATELCAEASRAEEKTEKTAEQLDLNVETTIVQTEESILSGMKSQHEEKTETHETSNSPVALTGVTGEAVSETLAGIASTETNIKDDVKGRTLEEMQTASLSIDDRKSAAPSISEDASHNIHTVVENVDLQREISLENTHPQGKDRSRIQVRIDTDPIDMGKLKHVNPDIPSADAEHVKSEGEAPVEFKRISATKSEAAVEDVNDTRDLTTGSSLTTNENITEQSRADVNSHNNDRPSQTLPDAKQRIRSLDSEVPDSLMHEVREQAENAIQTTLEKSNREKSVLDEFLAHSTNASEIAIVSKMKEAESETVAALEMAEASVKKALDHAELTISSEAQKTLLLVEQTTMNNIQVHSGESSEQLQRMSKEHAEEPIGASIDETVEALEIADKSIKDALGHAEDIISNESRKTSALLADGILLLSKQGDGENLKLEYETEKAEKTVQHKSDLDSTVSVLELTKKSVHGAIDRAEETILSEVRKSEHERYEVSESSLSKAAKSEKQSKIPVPVASTQDQKIASEARNETIENSHDPTLSNLRQSEESVQIALDHAENVISIQTSVHKQENAGEEKSTFSSLDSGTKNEGDIKNTVSTVSLAHQLSEGIHDRVRREVSSLSDASQASPRGRDVENASVRRGRATSDITARKAPSKSDSWESNLRRSTVASSGKIARHANSNGSEPVRHKTPYTTRSVKKAPSPVDTGHKTSANTGDMKRKGALRKSRSLAEESPEDSKKRIKKMPSQGSTKKTAISVESAVEAAGETVVEEVLHKVSSIQDQGDDTSSEASKSTTITSSSSTQQQHTQSSSAELTESTRVVKSELVHAAATIQDAFREHRMIPVDENGKEMINAARGPPTSRTSLQIEPVLEEIAEEVGLDRQASSSRRGSRQDSHGADNEDTSTSESSLSSAATRIQAGFRGHLARRHRLVGGRHGTAGTASTSVSMSMSRDSDAGVVRAMSLLEDSEVQRHQLDTLDQLPEADEFGPAKYVAEVHRVHQEAQDAHKGVEWARSLDSGLSSGPERHTPVRSAVSMQQRALRSRDLDEHIWRTLEQEMQEATDDSGQGEGPGGVRILSRSSHQHRRSLHRGNAMQLPTTSSSTPGSLDEPRLEKERGRELRHTGEFHDVLVPRQVSPDQPQPPPQQQQQPSAGAGRAGFTSSPQLSEAHPSEAPPSPQPPQQEVHEAELPDGATAAAPPPLGGDADDAGPGGAPSSASLPSDMKTAEAAATKIQAGFRGYKVRRQLREQSQDQSLADAGEDGHVTGGSAASNGGQSQHLGQHAGQQQCRSVGAHHEQRDMLESEHGLEGLDEELLQRSAARIQAGVRGFLVRRRQHNAALAAAKIQAGFRGYRARRDLKQRFRLGKSNPTPNRQQQAAL</sequence>
<dbReference type="SMART" id="SM00490">
    <property type="entry name" value="HELICc"/>
    <property type="match status" value="1"/>
</dbReference>
<feature type="region of interest" description="Disordered" evidence="9">
    <location>
        <begin position="2008"/>
        <end position="2027"/>
    </location>
</feature>
<dbReference type="CDD" id="cd18795">
    <property type="entry name" value="SF2_C_Ski2"/>
    <property type="match status" value="1"/>
</dbReference>
<keyword evidence="2" id="KW-0963">Cytoplasm</keyword>
<dbReference type="FunFam" id="3.40.50.300:FF:000447">
    <property type="entry name" value="helicase SKI2W isoform X2"/>
    <property type="match status" value="1"/>
</dbReference>
<keyword evidence="3" id="KW-0547">Nucleotide-binding</keyword>
<dbReference type="Pfam" id="PF02197">
    <property type="entry name" value="RIIa"/>
    <property type="match status" value="1"/>
</dbReference>
<dbReference type="FunFam" id="3.40.50.300:FF:000354">
    <property type="entry name" value="ATP-dependent RNA helicase SKI2"/>
    <property type="match status" value="1"/>
</dbReference>
<keyword evidence="6" id="KW-0067">ATP-binding</keyword>
<feature type="domain" description="Helicase C-terminal" evidence="11">
    <location>
        <begin position="529"/>
        <end position="728"/>
    </location>
</feature>
<feature type="region of interest" description="Disordered" evidence="9">
    <location>
        <begin position="2157"/>
        <end position="2241"/>
    </location>
</feature>
<feature type="region of interest" description="Disordered" evidence="9">
    <location>
        <begin position="1662"/>
        <end position="1723"/>
    </location>
</feature>
<feature type="region of interest" description="Disordered" evidence="9">
    <location>
        <begin position="4090"/>
        <end position="4116"/>
    </location>
</feature>
<feature type="region of interest" description="Disordered" evidence="9">
    <location>
        <begin position="3684"/>
        <end position="3828"/>
    </location>
</feature>
<feature type="region of interest" description="Disordered" evidence="9">
    <location>
        <begin position="2063"/>
        <end position="2085"/>
    </location>
</feature>
<feature type="compositionally biased region" description="Low complexity" evidence="9">
    <location>
        <begin position="4287"/>
        <end position="4296"/>
    </location>
</feature>
<feature type="compositionally biased region" description="Basic and acidic residues" evidence="9">
    <location>
        <begin position="2193"/>
        <end position="2217"/>
    </location>
</feature>
<dbReference type="Pfam" id="PF00271">
    <property type="entry name" value="Helicase_C"/>
    <property type="match status" value="1"/>
</dbReference>
<dbReference type="Gene3D" id="3.40.50.300">
    <property type="entry name" value="P-loop containing nucleotide triphosphate hydrolases"/>
    <property type="match status" value="2"/>
</dbReference>
<feature type="compositionally biased region" description="Basic and acidic residues" evidence="9">
    <location>
        <begin position="4182"/>
        <end position="4204"/>
    </location>
</feature>
<evidence type="ECO:0000313" key="13">
    <source>
        <dbReference type="Proteomes" id="UP001219518"/>
    </source>
</evidence>
<feature type="region of interest" description="Disordered" evidence="9">
    <location>
        <begin position="2397"/>
        <end position="2438"/>
    </location>
</feature>